<comment type="caution">
    <text evidence="2">The sequence shown here is derived from an EMBL/GenBank/DDBJ whole genome shotgun (WGS) entry which is preliminary data.</text>
</comment>
<accession>A0AAW1VY81</accession>
<evidence type="ECO:0000313" key="3">
    <source>
        <dbReference type="Proteomes" id="UP001457282"/>
    </source>
</evidence>
<feature type="compositionally biased region" description="Polar residues" evidence="1">
    <location>
        <begin position="159"/>
        <end position="169"/>
    </location>
</feature>
<gene>
    <name evidence="2" type="ORF">M0R45_035712</name>
</gene>
<proteinExistence type="predicted"/>
<protein>
    <submittedName>
        <fullName evidence="2">Uncharacterized protein</fullName>
    </submittedName>
</protein>
<feature type="region of interest" description="Disordered" evidence="1">
    <location>
        <begin position="1"/>
        <end position="73"/>
    </location>
</feature>
<keyword evidence="3" id="KW-1185">Reference proteome</keyword>
<feature type="region of interest" description="Disordered" evidence="1">
    <location>
        <begin position="151"/>
        <end position="199"/>
    </location>
</feature>
<name>A0AAW1VY81_RUBAR</name>
<reference evidence="2 3" key="1">
    <citation type="journal article" date="2023" name="G3 (Bethesda)">
        <title>A chromosome-length genome assembly and annotation of blackberry (Rubus argutus, cv. 'Hillquist').</title>
        <authorList>
            <person name="Bruna T."/>
            <person name="Aryal R."/>
            <person name="Dudchenko O."/>
            <person name="Sargent D.J."/>
            <person name="Mead D."/>
            <person name="Buti M."/>
            <person name="Cavallini A."/>
            <person name="Hytonen T."/>
            <person name="Andres J."/>
            <person name="Pham M."/>
            <person name="Weisz D."/>
            <person name="Mascagni F."/>
            <person name="Usai G."/>
            <person name="Natali L."/>
            <person name="Bassil N."/>
            <person name="Fernandez G.E."/>
            <person name="Lomsadze A."/>
            <person name="Armour M."/>
            <person name="Olukolu B."/>
            <person name="Poorten T."/>
            <person name="Britton C."/>
            <person name="Davik J."/>
            <person name="Ashrafi H."/>
            <person name="Aiden E.L."/>
            <person name="Borodovsky M."/>
            <person name="Worthington M."/>
        </authorList>
    </citation>
    <scope>NUCLEOTIDE SEQUENCE [LARGE SCALE GENOMIC DNA]</scope>
    <source>
        <strain evidence="2">PI 553951</strain>
    </source>
</reference>
<dbReference type="EMBL" id="JBEDUW010000007">
    <property type="protein sequence ID" value="KAK9911824.1"/>
    <property type="molecule type" value="Genomic_DNA"/>
</dbReference>
<dbReference type="Proteomes" id="UP001457282">
    <property type="component" value="Unassembled WGS sequence"/>
</dbReference>
<feature type="compositionally biased region" description="Polar residues" evidence="1">
    <location>
        <begin position="1"/>
        <end position="15"/>
    </location>
</feature>
<organism evidence="2 3">
    <name type="scientific">Rubus argutus</name>
    <name type="common">Southern blackberry</name>
    <dbReference type="NCBI Taxonomy" id="59490"/>
    <lineage>
        <taxon>Eukaryota</taxon>
        <taxon>Viridiplantae</taxon>
        <taxon>Streptophyta</taxon>
        <taxon>Embryophyta</taxon>
        <taxon>Tracheophyta</taxon>
        <taxon>Spermatophyta</taxon>
        <taxon>Magnoliopsida</taxon>
        <taxon>eudicotyledons</taxon>
        <taxon>Gunneridae</taxon>
        <taxon>Pentapetalae</taxon>
        <taxon>rosids</taxon>
        <taxon>fabids</taxon>
        <taxon>Rosales</taxon>
        <taxon>Rosaceae</taxon>
        <taxon>Rosoideae</taxon>
        <taxon>Rosoideae incertae sedis</taxon>
        <taxon>Rubus</taxon>
    </lineage>
</organism>
<dbReference type="AlphaFoldDB" id="A0AAW1VY81"/>
<feature type="compositionally biased region" description="Polar residues" evidence="1">
    <location>
        <begin position="26"/>
        <end position="62"/>
    </location>
</feature>
<evidence type="ECO:0000313" key="2">
    <source>
        <dbReference type="EMBL" id="KAK9911824.1"/>
    </source>
</evidence>
<feature type="compositionally biased region" description="Basic and acidic residues" evidence="1">
    <location>
        <begin position="171"/>
        <end position="199"/>
    </location>
</feature>
<sequence>MAPSSPSINQATSHASKPVVKPSRLHSPQHSITTTTINSQRTPRLQSTKTNLAHTLSHPKSQASAHRRRHRSNPSLCTTRLLCPVLCRVVPSRQCHPQTTSSHHRRTSCVPCAVDLMPLQPPFATAVVPPAISPLPFITMPSSCSIPPSCRASMAPRRQSITGPLSVSTVKKKEPEKRKKMELKQKRMMRRERERSTGL</sequence>
<evidence type="ECO:0000256" key="1">
    <source>
        <dbReference type="SAM" id="MobiDB-lite"/>
    </source>
</evidence>